<proteinExistence type="predicted"/>
<reference evidence="1 2" key="1">
    <citation type="submission" date="2021-02" db="EMBL/GenBank/DDBJ databases">
        <title>De Novo genome assembly of isolated myxobacteria.</title>
        <authorList>
            <person name="Stevens D.C."/>
        </authorList>
    </citation>
    <scope>NUCLEOTIDE SEQUENCE [LARGE SCALE GENOMIC DNA]</scope>
    <source>
        <strain evidence="1 2">SCHIC003</strain>
    </source>
</reference>
<evidence type="ECO:0000313" key="2">
    <source>
        <dbReference type="Proteomes" id="UP000663090"/>
    </source>
</evidence>
<dbReference type="EMBL" id="CP071091">
    <property type="protein sequence ID" value="QSQ11196.1"/>
    <property type="molecule type" value="Genomic_DNA"/>
</dbReference>
<dbReference type="PROSITE" id="PS51257">
    <property type="entry name" value="PROKAR_LIPOPROTEIN"/>
    <property type="match status" value="1"/>
</dbReference>
<keyword evidence="2" id="KW-1185">Reference proteome</keyword>
<gene>
    <name evidence="1" type="ORF">JY572_22525</name>
</gene>
<dbReference type="Proteomes" id="UP000663090">
    <property type="component" value="Chromosome"/>
</dbReference>
<evidence type="ECO:0008006" key="3">
    <source>
        <dbReference type="Google" id="ProtNLM"/>
    </source>
</evidence>
<name>A0ABX7MY26_9BACT</name>
<accession>A0ABX7MY26</accession>
<sequence>MPRLSTILGVSLLLSGACTESRRGEKDAGAELGLTPLPPMPIDAATEVHANQEPDAPVTSDASVVVDPSRLQEARALIPAPLLYGEWRPVMGAWVDYEVISHEHLARVRISLVGETKRKDGTTLYQLELNNETVPPSLVVLWLRGGEHPFVERLAVSMPPHAPLSIPVDLHIDQPELRGFPTKEQDMEVRQGLFAGKVRMRAYARDGKTPVVVMSTERVPLLGVKSVRDPETTWTVTATGTGAKPSLDMVPIAIPRVPGQ</sequence>
<dbReference type="RefSeq" id="WP_206712953.1">
    <property type="nucleotide sequence ID" value="NZ_CP071091.1"/>
</dbReference>
<organism evidence="1 2">
    <name type="scientific">Myxococcus landrumensis</name>
    <dbReference type="NCBI Taxonomy" id="2813577"/>
    <lineage>
        <taxon>Bacteria</taxon>
        <taxon>Pseudomonadati</taxon>
        <taxon>Myxococcota</taxon>
        <taxon>Myxococcia</taxon>
        <taxon>Myxococcales</taxon>
        <taxon>Cystobacterineae</taxon>
        <taxon>Myxococcaceae</taxon>
        <taxon>Myxococcus</taxon>
    </lineage>
</organism>
<protein>
    <recommendedName>
        <fullName evidence="3">Lipoprotein</fullName>
    </recommendedName>
</protein>
<evidence type="ECO:0000313" key="1">
    <source>
        <dbReference type="EMBL" id="QSQ11196.1"/>
    </source>
</evidence>